<evidence type="ECO:0000313" key="1">
    <source>
        <dbReference type="EMBL" id="OAA83861.1"/>
    </source>
</evidence>
<dbReference type="RefSeq" id="WP_063556326.1">
    <property type="nucleotide sequence ID" value="NZ_LITT01000046.1"/>
</dbReference>
<evidence type="ECO:0008006" key="3">
    <source>
        <dbReference type="Google" id="ProtNLM"/>
    </source>
</evidence>
<dbReference type="OrthoDB" id="1887429at2"/>
<protein>
    <recommendedName>
        <fullName evidence="3">Thymidylate synthase</fullName>
    </recommendedName>
</protein>
<dbReference type="AlphaFoldDB" id="A0A168LYA4"/>
<comment type="caution">
    <text evidence="1">The sequence shown here is derived from an EMBL/GenBank/DDBJ whole genome shotgun (WGS) entry which is preliminary data.</text>
</comment>
<name>A0A168LYA4_9CLOT</name>
<sequence length="271" mass="31038">MKILIVCSKKSGKLPQNEFYTKTDSRFAGTKFIPHIQNFKEACTVCGKKCVWCRGKYELNFKESVSEVIELPDIYELFEDNPLKYLPQKFKKHDTAVIIGVHEDIIIELPKLIAESGGKAMIVPCESGSWVSKWTREKLIEECEKYNLQYAFPKPFCTLKYGKFPLINEFIDLFKIGKPKFRLYVNDEDVIEKAEVIISAPCGNGYNIARHLLGKKLGEEAKKSVAKFWHSYPCLGDMHIDPELGDTPLHISGYTHYAALENAQIIRNHKV</sequence>
<organism evidence="1 2">
    <name type="scientific">Clostridium ljungdahlii</name>
    <dbReference type="NCBI Taxonomy" id="1538"/>
    <lineage>
        <taxon>Bacteria</taxon>
        <taxon>Bacillati</taxon>
        <taxon>Bacillota</taxon>
        <taxon>Clostridia</taxon>
        <taxon>Eubacteriales</taxon>
        <taxon>Clostridiaceae</taxon>
        <taxon>Clostridium</taxon>
    </lineage>
</organism>
<reference evidence="1 2" key="1">
    <citation type="journal article" date="2015" name="Biotechnol. Bioeng.">
        <title>Genome sequence and phenotypic characterization of Caulobacter segnis.</title>
        <authorList>
            <person name="Patel S."/>
            <person name="Fletcher B."/>
            <person name="Scott D.C."/>
            <person name="Ely B."/>
        </authorList>
    </citation>
    <scope>NUCLEOTIDE SEQUENCE [LARGE SCALE GENOMIC DNA]</scope>
    <source>
        <strain evidence="1 2">ERI-2</strain>
    </source>
</reference>
<evidence type="ECO:0000313" key="2">
    <source>
        <dbReference type="Proteomes" id="UP000077407"/>
    </source>
</evidence>
<dbReference type="EMBL" id="LITT01000046">
    <property type="protein sequence ID" value="OAA83861.1"/>
    <property type="molecule type" value="Genomic_DNA"/>
</dbReference>
<proteinExistence type="predicted"/>
<dbReference type="PATRIC" id="fig|1538.10.peg.3010"/>
<accession>A0A168LYA4</accession>
<gene>
    <name evidence="1" type="ORF">WY13_02990</name>
</gene>
<dbReference type="Proteomes" id="UP000077407">
    <property type="component" value="Unassembled WGS sequence"/>
</dbReference>
<dbReference type="Pfam" id="PF02593">
    <property type="entry name" value="DUF166"/>
    <property type="match status" value="1"/>
</dbReference>
<dbReference type="InterPro" id="IPR003745">
    <property type="entry name" value="DUF166"/>
</dbReference>